<dbReference type="Pfam" id="PF00672">
    <property type="entry name" value="HAMP"/>
    <property type="match status" value="1"/>
</dbReference>
<dbReference type="PROSITE" id="PS50885">
    <property type="entry name" value="HAMP"/>
    <property type="match status" value="1"/>
</dbReference>
<dbReference type="SMART" id="SM00283">
    <property type="entry name" value="MA"/>
    <property type="match status" value="1"/>
</dbReference>
<evidence type="ECO:0000256" key="13">
    <source>
        <dbReference type="SAM" id="MobiDB-lite"/>
    </source>
</evidence>
<dbReference type="Gene3D" id="1.20.120.30">
    <property type="entry name" value="Aspartate receptor, ligand-binding domain"/>
    <property type="match status" value="1"/>
</dbReference>
<proteinExistence type="inferred from homology"/>
<dbReference type="InterPro" id="IPR003660">
    <property type="entry name" value="HAMP_dom"/>
</dbReference>
<dbReference type="PANTHER" id="PTHR43531">
    <property type="entry name" value="PROTEIN ICFG"/>
    <property type="match status" value="1"/>
</dbReference>
<evidence type="ECO:0000256" key="5">
    <source>
        <dbReference type="ARBA" id="ARBA00022519"/>
    </source>
</evidence>
<evidence type="ECO:0000256" key="7">
    <source>
        <dbReference type="ARBA" id="ARBA00022989"/>
    </source>
</evidence>
<keyword evidence="12" id="KW-0175">Coiled coil</keyword>
<keyword evidence="3" id="KW-0488">Methylation</keyword>
<feature type="region of interest" description="Disordered" evidence="13">
    <location>
        <begin position="293"/>
        <end position="341"/>
    </location>
</feature>
<dbReference type="EMBL" id="JARWAM010000007">
    <property type="protein sequence ID" value="MDR5905784.1"/>
    <property type="molecule type" value="Genomic_DNA"/>
</dbReference>
<dbReference type="SUPFAM" id="SSF47170">
    <property type="entry name" value="Aspartate receptor, ligand-binding domain"/>
    <property type="match status" value="1"/>
</dbReference>
<evidence type="ECO:0000256" key="3">
    <source>
        <dbReference type="ARBA" id="ARBA00022481"/>
    </source>
</evidence>
<evidence type="ECO:0000256" key="14">
    <source>
        <dbReference type="SAM" id="Phobius"/>
    </source>
</evidence>
<evidence type="ECO:0000256" key="4">
    <source>
        <dbReference type="ARBA" id="ARBA00022500"/>
    </source>
</evidence>
<dbReference type="CDD" id="cd11386">
    <property type="entry name" value="MCP_signal"/>
    <property type="match status" value="1"/>
</dbReference>
<keyword evidence="7 14" id="KW-1133">Transmembrane helix</keyword>
<evidence type="ECO:0000259" key="16">
    <source>
        <dbReference type="PROSITE" id="PS50885"/>
    </source>
</evidence>
<evidence type="ECO:0000256" key="6">
    <source>
        <dbReference type="ARBA" id="ARBA00022692"/>
    </source>
</evidence>
<comment type="subcellular location">
    <subcellularLocation>
        <location evidence="1">Cell inner membrane</location>
        <topology evidence="1">Multi-pass membrane protein</topology>
    </subcellularLocation>
</comment>
<feature type="transmembrane region" description="Helical" evidence="14">
    <location>
        <begin position="195"/>
        <end position="218"/>
    </location>
</feature>
<dbReference type="PROSITE" id="PS50111">
    <property type="entry name" value="CHEMOTAXIS_TRANSDUC_2"/>
    <property type="match status" value="1"/>
</dbReference>
<keyword evidence="2" id="KW-1003">Cell membrane</keyword>
<dbReference type="InterPro" id="IPR004089">
    <property type="entry name" value="MCPsignal_dom"/>
</dbReference>
<dbReference type="PRINTS" id="PR00260">
    <property type="entry name" value="CHEMTRNSDUCR"/>
</dbReference>
<keyword evidence="4" id="KW-0145">Chemotaxis</keyword>
<comment type="similarity">
    <text evidence="10">Belongs to the methyl-accepting chemotaxis (MCP) protein family.</text>
</comment>
<evidence type="ECO:0000313" key="18">
    <source>
        <dbReference type="Proteomes" id="UP001251374"/>
    </source>
</evidence>
<keyword evidence="6 14" id="KW-0812">Transmembrane</keyword>
<protein>
    <submittedName>
        <fullName evidence="17">Methyl-accepting chemotaxis protein</fullName>
    </submittedName>
</protein>
<dbReference type="InterPro" id="IPR004090">
    <property type="entry name" value="Chemotax_Me-accpt_rcpt"/>
</dbReference>
<keyword evidence="18" id="KW-1185">Reference proteome</keyword>
<evidence type="ECO:0000256" key="1">
    <source>
        <dbReference type="ARBA" id="ARBA00004429"/>
    </source>
</evidence>
<dbReference type="Gene3D" id="1.10.287.950">
    <property type="entry name" value="Methyl-accepting chemotaxis protein"/>
    <property type="match status" value="1"/>
</dbReference>
<evidence type="ECO:0000256" key="8">
    <source>
        <dbReference type="ARBA" id="ARBA00023136"/>
    </source>
</evidence>
<evidence type="ECO:0000313" key="17">
    <source>
        <dbReference type="EMBL" id="MDR5905784.1"/>
    </source>
</evidence>
<dbReference type="SUPFAM" id="SSF58104">
    <property type="entry name" value="Methyl-accepting chemotaxis protein (MCP) signaling domain"/>
    <property type="match status" value="1"/>
</dbReference>
<evidence type="ECO:0000259" key="15">
    <source>
        <dbReference type="PROSITE" id="PS50111"/>
    </source>
</evidence>
<name>A0ABU1HE87_9GAMM</name>
<dbReference type="PANTHER" id="PTHR43531:SF14">
    <property type="entry name" value="METHYL-ACCEPTING CHEMOTAXIS PROTEIN I-RELATED"/>
    <property type="match status" value="1"/>
</dbReference>
<feature type="region of interest" description="Disordered" evidence="13">
    <location>
        <begin position="526"/>
        <end position="565"/>
    </location>
</feature>
<dbReference type="InterPro" id="IPR035440">
    <property type="entry name" value="4HB_MCP_dom_sf"/>
</dbReference>
<gene>
    <name evidence="17" type="ORF">QC821_10905</name>
</gene>
<dbReference type="RefSeq" id="WP_309720967.1">
    <property type="nucleotide sequence ID" value="NZ_JARWAM010000007.1"/>
</dbReference>
<dbReference type="Proteomes" id="UP001251374">
    <property type="component" value="Unassembled WGS sequence"/>
</dbReference>
<feature type="compositionally biased region" description="Low complexity" evidence="13">
    <location>
        <begin position="327"/>
        <end position="341"/>
    </location>
</feature>
<organism evidence="17 18">
    <name type="scientific">Franzmannia qiaohouensis</name>
    <dbReference type="NCBI Taxonomy" id="1329370"/>
    <lineage>
        <taxon>Bacteria</taxon>
        <taxon>Pseudomonadati</taxon>
        <taxon>Pseudomonadota</taxon>
        <taxon>Gammaproteobacteria</taxon>
        <taxon>Oceanospirillales</taxon>
        <taxon>Halomonadaceae</taxon>
        <taxon>Franzmannia</taxon>
    </lineage>
</organism>
<feature type="domain" description="HAMP" evidence="16">
    <location>
        <begin position="220"/>
        <end position="272"/>
    </location>
</feature>
<dbReference type="InterPro" id="IPR051310">
    <property type="entry name" value="MCP_chemotaxis"/>
</dbReference>
<keyword evidence="5" id="KW-0997">Cell inner membrane</keyword>
<evidence type="ECO:0000256" key="11">
    <source>
        <dbReference type="PROSITE-ProRule" id="PRU00284"/>
    </source>
</evidence>
<feature type="domain" description="Methyl-accepting transducer" evidence="15">
    <location>
        <begin position="277"/>
        <end position="506"/>
    </location>
</feature>
<evidence type="ECO:0000256" key="9">
    <source>
        <dbReference type="ARBA" id="ARBA00023224"/>
    </source>
</evidence>
<dbReference type="InterPro" id="IPR003122">
    <property type="entry name" value="Tar_rcpt_lig-bd"/>
</dbReference>
<feature type="coiled-coil region" evidence="12">
    <location>
        <begin position="477"/>
        <end position="515"/>
    </location>
</feature>
<evidence type="ECO:0000256" key="10">
    <source>
        <dbReference type="ARBA" id="ARBA00029447"/>
    </source>
</evidence>
<keyword evidence="9 11" id="KW-0807">Transducer</keyword>
<reference evidence="17 18" key="1">
    <citation type="submission" date="2023-04" db="EMBL/GenBank/DDBJ databases">
        <title>A long-awaited taxogenomic arrangement of the family Halomonadaceae.</title>
        <authorList>
            <person name="De La Haba R."/>
            <person name="Chuvochina M."/>
            <person name="Wittouck S."/>
            <person name="Arahal D.R."/>
            <person name="Sanchez-Porro C."/>
            <person name="Hugenholtz P."/>
            <person name="Ventosa A."/>
        </authorList>
    </citation>
    <scope>NUCLEOTIDE SEQUENCE [LARGE SCALE GENOMIC DNA]</scope>
    <source>
        <strain evidence="17 18">DSM 26770</strain>
    </source>
</reference>
<dbReference type="Pfam" id="PF02203">
    <property type="entry name" value="TarH"/>
    <property type="match status" value="1"/>
</dbReference>
<dbReference type="CDD" id="cd06225">
    <property type="entry name" value="HAMP"/>
    <property type="match status" value="1"/>
</dbReference>
<dbReference type="SMART" id="SM00304">
    <property type="entry name" value="HAMP"/>
    <property type="match status" value="1"/>
</dbReference>
<evidence type="ECO:0000256" key="12">
    <source>
        <dbReference type="SAM" id="Coils"/>
    </source>
</evidence>
<feature type="compositionally biased region" description="Polar residues" evidence="13">
    <location>
        <begin position="293"/>
        <end position="326"/>
    </location>
</feature>
<accession>A0ABU1HE87</accession>
<feature type="compositionally biased region" description="Low complexity" evidence="13">
    <location>
        <begin position="526"/>
        <end position="540"/>
    </location>
</feature>
<keyword evidence="8 14" id="KW-0472">Membrane</keyword>
<feature type="transmembrane region" description="Helical" evidence="14">
    <location>
        <begin position="12"/>
        <end position="35"/>
    </location>
</feature>
<sequence>MKLLDNMTVRVSWGLVLAVFAVLIAVLSALGLYAVNYSERSLETLNRVNVDQRAELNRTNSQLLSTRLAMNHIQESLSEARSRQQTEQARQQATGMASELERIESTFADFQAVPAQAEHRPMLNEIEAAFQMLMADVLRPQQQALANNDPQAFLELRDLANRYTDRFYRDSVAFFDRADAEGQALYSDFMNIAGWLMIAIIAALAAAAVTIVVVLWGVTVNVIRPLKRVVAHFEQMAKGDLSAAIERRGNNEIGQLFASLEHMQEGLSTTVSSVRNSSQSIFVGAQEIAHGNNDLSARTEQQAASIEETASSMEQLTSTVSQNADNARQASQLATTASQTASRGGEVVGNVVSTMREINDSSRQVTEIIKVIDSIAFQTNILALNASVEAARAGEQGRGFAVVAGEVRNLAGRSSEASSEIRKLIEASVSKVEAGTTLVDQAGQTMAEIVDSVQKVTDIMDEIASASQEQSNGIGQVNQAITQLDQVTQQNATLVQQAASAASELELESSRLREAVSAFRLAQAAERASAAPVESSPAALTASERPAAVTQRPASRQPEAEWETF</sequence>
<dbReference type="Pfam" id="PF00015">
    <property type="entry name" value="MCPsignal"/>
    <property type="match status" value="1"/>
</dbReference>
<evidence type="ECO:0000256" key="2">
    <source>
        <dbReference type="ARBA" id="ARBA00022475"/>
    </source>
</evidence>
<comment type="caution">
    <text evidence="17">The sequence shown here is derived from an EMBL/GenBank/DDBJ whole genome shotgun (WGS) entry which is preliminary data.</text>
</comment>